<dbReference type="EMBL" id="DS113591">
    <property type="protein sequence ID" value="EAY00713.1"/>
    <property type="molecule type" value="Genomic_DNA"/>
</dbReference>
<gene>
    <name evidence="2" type="ORF">TVAG_085470</name>
</gene>
<accession>A2F2Y8</accession>
<feature type="compositionally biased region" description="Acidic residues" evidence="1">
    <location>
        <begin position="258"/>
        <end position="272"/>
    </location>
</feature>
<dbReference type="KEGG" id="tva:4758533"/>
<sequence>MGEPIRSETFPLYFEYDPAHKLNYFKNTSQPQWMLNQEKQPIYLWQPTVDPGPNGGTVHNEQMYVRKRRTDFKAASRRPDPIPNQEPWALTTGDGTKYTLTCDESQRTHFAVITPEKGRYVLNLLSDSFVITKDVKEQDADECERLAEDKLKASYDNRKAFNKKYVKLLEEEAKARKENFIQSLRDENDDEEFEDVDDQSLQNIGDKDVVKEIKKRGRQRAEDDDIDAEVDFHVDDEEFLQDDVVEDVEEVLGKLSESDFETDSEEDGEEEDKKDKKKKQTPAVTKPVAEEDIKKIAIEVTGEKPIKEEELVRYFMDVGRATLNDINSRFKNQYLQTEHQRHAFMQLLKKNCKKITKDKIIYFSLK</sequence>
<evidence type="ECO:0000313" key="2">
    <source>
        <dbReference type="EMBL" id="EAY00713.1"/>
    </source>
</evidence>
<reference evidence="2" key="2">
    <citation type="journal article" date="2007" name="Science">
        <title>Draft genome sequence of the sexually transmitted pathogen Trichomonas vaginalis.</title>
        <authorList>
            <person name="Carlton J.M."/>
            <person name="Hirt R.P."/>
            <person name="Silva J.C."/>
            <person name="Delcher A.L."/>
            <person name="Schatz M."/>
            <person name="Zhao Q."/>
            <person name="Wortman J.R."/>
            <person name="Bidwell S.L."/>
            <person name="Alsmark U.C.M."/>
            <person name="Besteiro S."/>
            <person name="Sicheritz-Ponten T."/>
            <person name="Noel C.J."/>
            <person name="Dacks J.B."/>
            <person name="Foster P.G."/>
            <person name="Simillion C."/>
            <person name="Van de Peer Y."/>
            <person name="Miranda-Saavedra D."/>
            <person name="Barton G.J."/>
            <person name="Westrop G.D."/>
            <person name="Mueller S."/>
            <person name="Dessi D."/>
            <person name="Fiori P.L."/>
            <person name="Ren Q."/>
            <person name="Paulsen I."/>
            <person name="Zhang H."/>
            <person name="Bastida-Corcuera F.D."/>
            <person name="Simoes-Barbosa A."/>
            <person name="Brown M.T."/>
            <person name="Hayes R.D."/>
            <person name="Mukherjee M."/>
            <person name="Okumura C.Y."/>
            <person name="Schneider R."/>
            <person name="Smith A.J."/>
            <person name="Vanacova S."/>
            <person name="Villalvazo M."/>
            <person name="Haas B.J."/>
            <person name="Pertea M."/>
            <person name="Feldblyum T.V."/>
            <person name="Utterback T.R."/>
            <person name="Shu C.L."/>
            <person name="Osoegawa K."/>
            <person name="de Jong P.J."/>
            <person name="Hrdy I."/>
            <person name="Horvathova L."/>
            <person name="Zubacova Z."/>
            <person name="Dolezal P."/>
            <person name="Malik S.B."/>
            <person name="Logsdon J.M. Jr."/>
            <person name="Henze K."/>
            <person name="Gupta A."/>
            <person name="Wang C.C."/>
            <person name="Dunne R.L."/>
            <person name="Upcroft J.A."/>
            <person name="Upcroft P."/>
            <person name="White O."/>
            <person name="Salzberg S.L."/>
            <person name="Tang P."/>
            <person name="Chiu C.-H."/>
            <person name="Lee Y.-S."/>
            <person name="Embley T.M."/>
            <person name="Coombs G.H."/>
            <person name="Mottram J.C."/>
            <person name="Tachezy J."/>
            <person name="Fraser-Liggett C.M."/>
            <person name="Johnson P.J."/>
        </authorList>
    </citation>
    <scope>NUCLEOTIDE SEQUENCE [LARGE SCALE GENOMIC DNA]</scope>
    <source>
        <strain evidence="2">G3</strain>
    </source>
</reference>
<dbReference type="Proteomes" id="UP000001542">
    <property type="component" value="Unassembled WGS sequence"/>
</dbReference>
<organism evidence="2 3">
    <name type="scientific">Trichomonas vaginalis (strain ATCC PRA-98 / G3)</name>
    <dbReference type="NCBI Taxonomy" id="412133"/>
    <lineage>
        <taxon>Eukaryota</taxon>
        <taxon>Metamonada</taxon>
        <taxon>Parabasalia</taxon>
        <taxon>Trichomonadida</taxon>
        <taxon>Trichomonadidae</taxon>
        <taxon>Trichomonas</taxon>
    </lineage>
</organism>
<name>A2F2Y8_TRIV3</name>
<dbReference type="AlphaFoldDB" id="A2F2Y8"/>
<dbReference type="InParanoid" id="A2F2Y8"/>
<proteinExistence type="predicted"/>
<feature type="region of interest" description="Disordered" evidence="1">
    <location>
        <begin position="255"/>
        <end position="285"/>
    </location>
</feature>
<evidence type="ECO:0000313" key="3">
    <source>
        <dbReference type="Proteomes" id="UP000001542"/>
    </source>
</evidence>
<keyword evidence="3" id="KW-1185">Reference proteome</keyword>
<evidence type="ECO:0000256" key="1">
    <source>
        <dbReference type="SAM" id="MobiDB-lite"/>
    </source>
</evidence>
<dbReference type="VEuPathDB" id="TrichDB:TVAG_085470"/>
<protein>
    <submittedName>
        <fullName evidence="2">Uncharacterized protein</fullName>
    </submittedName>
</protein>
<dbReference type="VEuPathDB" id="TrichDB:TVAGG3_0829480"/>
<dbReference type="RefSeq" id="XP_001313642.1">
    <property type="nucleotide sequence ID" value="XM_001313641.1"/>
</dbReference>
<reference evidence="2" key="1">
    <citation type="submission" date="2006-10" db="EMBL/GenBank/DDBJ databases">
        <authorList>
            <person name="Amadeo P."/>
            <person name="Zhao Q."/>
            <person name="Wortman J."/>
            <person name="Fraser-Liggett C."/>
            <person name="Carlton J."/>
        </authorList>
    </citation>
    <scope>NUCLEOTIDE SEQUENCE</scope>
    <source>
        <strain evidence="2">G3</strain>
    </source>
</reference>